<dbReference type="STRING" id="742152.A0A2H3JGW9"/>
<dbReference type="OrthoDB" id="5586015at2759"/>
<evidence type="ECO:0000313" key="16">
    <source>
        <dbReference type="EMBL" id="PCH35954.1"/>
    </source>
</evidence>
<keyword evidence="9" id="KW-0159">Chromosome partition</keyword>
<dbReference type="PANTHER" id="PTHR28113">
    <property type="entry name" value="DASH COMPLEX SUBUNIT DAM1"/>
    <property type="match status" value="1"/>
</dbReference>
<feature type="compositionally biased region" description="Low complexity" evidence="15">
    <location>
        <begin position="133"/>
        <end position="144"/>
    </location>
</feature>
<protein>
    <recommendedName>
        <fullName evidence="5">DASH complex subunit DAM1</fullName>
    </recommendedName>
    <alternativeName>
        <fullName evidence="14">Outer kinetochore protein DAM1</fullName>
    </alternativeName>
</protein>
<evidence type="ECO:0000256" key="1">
    <source>
        <dbReference type="ARBA" id="ARBA00004123"/>
    </source>
</evidence>
<dbReference type="InterPro" id="IPR013962">
    <property type="entry name" value="DASH_Dam1"/>
</dbReference>
<keyword evidence="8" id="KW-0493">Microtubule</keyword>
<dbReference type="GO" id="GO:0042729">
    <property type="term" value="C:DASH complex"/>
    <property type="evidence" value="ECO:0007669"/>
    <property type="project" value="InterPro"/>
</dbReference>
<accession>A0A2H3JGW9</accession>
<evidence type="ECO:0000256" key="7">
    <source>
        <dbReference type="ARBA" id="ARBA00022490"/>
    </source>
</evidence>
<name>A0A2H3JGW9_WOLCO</name>
<keyword evidence="17" id="KW-1185">Reference proteome</keyword>
<evidence type="ECO:0000256" key="8">
    <source>
        <dbReference type="ARBA" id="ARBA00022701"/>
    </source>
</evidence>
<evidence type="ECO:0000256" key="12">
    <source>
        <dbReference type="ARBA" id="ARBA00023242"/>
    </source>
</evidence>
<keyword evidence="10" id="KW-0995">Kinetochore</keyword>
<comment type="subcellular location">
    <subcellularLocation>
        <location evidence="3">Chromosome</location>
        <location evidence="3">Centromere</location>
        <location evidence="3">Kinetochore</location>
    </subcellularLocation>
    <subcellularLocation>
        <location evidence="2">Cytoplasm</location>
        <location evidence="2">Cytoskeleton</location>
        <location evidence="2">Spindle</location>
    </subcellularLocation>
    <subcellularLocation>
        <location evidence="1">Nucleus</location>
    </subcellularLocation>
</comment>
<comment type="similarity">
    <text evidence="4">Belongs to the DASH complex DAM1 family.</text>
</comment>
<dbReference type="GO" id="GO:0044732">
    <property type="term" value="C:mitotic spindle pole body"/>
    <property type="evidence" value="ECO:0007669"/>
    <property type="project" value="TreeGrafter"/>
</dbReference>
<keyword evidence="12" id="KW-0539">Nucleus</keyword>
<dbReference type="OMA" id="YGLKMNA"/>
<evidence type="ECO:0000256" key="2">
    <source>
        <dbReference type="ARBA" id="ARBA00004186"/>
    </source>
</evidence>
<keyword evidence="6" id="KW-0158">Chromosome</keyword>
<keyword evidence="11" id="KW-0206">Cytoskeleton</keyword>
<evidence type="ECO:0000256" key="11">
    <source>
        <dbReference type="ARBA" id="ARBA00023212"/>
    </source>
</evidence>
<organism evidence="16 17">
    <name type="scientific">Wolfiporia cocos (strain MD-104)</name>
    <name type="common">Brown rot fungus</name>
    <dbReference type="NCBI Taxonomy" id="742152"/>
    <lineage>
        <taxon>Eukaryota</taxon>
        <taxon>Fungi</taxon>
        <taxon>Dikarya</taxon>
        <taxon>Basidiomycota</taxon>
        <taxon>Agaricomycotina</taxon>
        <taxon>Agaricomycetes</taxon>
        <taxon>Polyporales</taxon>
        <taxon>Phaeolaceae</taxon>
        <taxon>Wolfiporia</taxon>
    </lineage>
</organism>
<evidence type="ECO:0000256" key="14">
    <source>
        <dbReference type="ARBA" id="ARBA00030453"/>
    </source>
</evidence>
<evidence type="ECO:0000256" key="9">
    <source>
        <dbReference type="ARBA" id="ARBA00022829"/>
    </source>
</evidence>
<evidence type="ECO:0000313" key="17">
    <source>
        <dbReference type="Proteomes" id="UP000218811"/>
    </source>
</evidence>
<evidence type="ECO:0000256" key="3">
    <source>
        <dbReference type="ARBA" id="ARBA00004629"/>
    </source>
</evidence>
<dbReference type="GO" id="GO:1990537">
    <property type="term" value="C:mitotic spindle polar microtubule"/>
    <property type="evidence" value="ECO:0007669"/>
    <property type="project" value="TreeGrafter"/>
</dbReference>
<sequence length="267" mass="28715">MQSSTTPAPPHTPLRRISQGSLSRLSRSAAYPDAPHGLGFLEPALLELTDEIDALNAHVGGLRALGDALNTFNEGFASYLYAMEMNALTVDWPQAPTEASYALAARRAEQDAAAALAALQAAQAPPTPPHIASVSSPTPSTTVPEDTTRTEADDTPRASVPAPVKKGKAKLTQRERKERAILADQVAAVLPLEFRGSDPNLRRHLEMVVEGFLDRPERGVGILELVKLPDLNQARVNKCLIALVNRKIVRKDNSTGAVLYHWIGLAS</sequence>
<dbReference type="EMBL" id="KB467865">
    <property type="protein sequence ID" value="PCH35954.1"/>
    <property type="molecule type" value="Genomic_DNA"/>
</dbReference>
<feature type="compositionally biased region" description="Basic and acidic residues" evidence="15">
    <location>
        <begin position="146"/>
        <end position="156"/>
    </location>
</feature>
<evidence type="ECO:0000256" key="5">
    <source>
        <dbReference type="ARBA" id="ARBA00020497"/>
    </source>
</evidence>
<dbReference type="GO" id="GO:1990758">
    <property type="term" value="P:mitotic sister chromatid biorientation"/>
    <property type="evidence" value="ECO:0007669"/>
    <property type="project" value="TreeGrafter"/>
</dbReference>
<gene>
    <name evidence="16" type="ORF">WOLCODRAFT_166566</name>
</gene>
<evidence type="ECO:0000256" key="4">
    <source>
        <dbReference type="ARBA" id="ARBA00010073"/>
    </source>
</evidence>
<keyword evidence="13" id="KW-0137">Centromere</keyword>
<feature type="region of interest" description="Disordered" evidence="15">
    <location>
        <begin position="119"/>
        <end position="173"/>
    </location>
</feature>
<dbReference type="PANTHER" id="PTHR28113:SF1">
    <property type="entry name" value="DASH COMPLEX SUBUNIT DAM1"/>
    <property type="match status" value="1"/>
</dbReference>
<dbReference type="Pfam" id="PF08653">
    <property type="entry name" value="DASH_Dam1"/>
    <property type="match status" value="1"/>
</dbReference>
<evidence type="ECO:0000256" key="15">
    <source>
        <dbReference type="SAM" id="MobiDB-lite"/>
    </source>
</evidence>
<proteinExistence type="inferred from homology"/>
<reference evidence="16 17" key="1">
    <citation type="journal article" date="2012" name="Science">
        <title>The Paleozoic origin of enzymatic lignin decomposition reconstructed from 31 fungal genomes.</title>
        <authorList>
            <person name="Floudas D."/>
            <person name="Binder M."/>
            <person name="Riley R."/>
            <person name="Barry K."/>
            <person name="Blanchette R.A."/>
            <person name="Henrissat B."/>
            <person name="Martinez A.T."/>
            <person name="Otillar R."/>
            <person name="Spatafora J.W."/>
            <person name="Yadav J.S."/>
            <person name="Aerts A."/>
            <person name="Benoit I."/>
            <person name="Boyd A."/>
            <person name="Carlson A."/>
            <person name="Copeland A."/>
            <person name="Coutinho P.M."/>
            <person name="de Vries R.P."/>
            <person name="Ferreira P."/>
            <person name="Findley K."/>
            <person name="Foster B."/>
            <person name="Gaskell J."/>
            <person name="Glotzer D."/>
            <person name="Gorecki P."/>
            <person name="Heitman J."/>
            <person name="Hesse C."/>
            <person name="Hori C."/>
            <person name="Igarashi K."/>
            <person name="Jurgens J.A."/>
            <person name="Kallen N."/>
            <person name="Kersten P."/>
            <person name="Kohler A."/>
            <person name="Kuees U."/>
            <person name="Kumar T.K.A."/>
            <person name="Kuo A."/>
            <person name="LaButti K."/>
            <person name="Larrondo L.F."/>
            <person name="Lindquist E."/>
            <person name="Ling A."/>
            <person name="Lombard V."/>
            <person name="Lucas S."/>
            <person name="Lundell T."/>
            <person name="Martin R."/>
            <person name="McLaughlin D.J."/>
            <person name="Morgenstern I."/>
            <person name="Morin E."/>
            <person name="Murat C."/>
            <person name="Nagy L.G."/>
            <person name="Nolan M."/>
            <person name="Ohm R.A."/>
            <person name="Patyshakuliyeva A."/>
            <person name="Rokas A."/>
            <person name="Ruiz-Duenas F.J."/>
            <person name="Sabat G."/>
            <person name="Salamov A."/>
            <person name="Samejima M."/>
            <person name="Schmutz J."/>
            <person name="Slot J.C."/>
            <person name="St John F."/>
            <person name="Stenlid J."/>
            <person name="Sun H."/>
            <person name="Sun S."/>
            <person name="Syed K."/>
            <person name="Tsang A."/>
            <person name="Wiebenga A."/>
            <person name="Young D."/>
            <person name="Pisabarro A."/>
            <person name="Eastwood D.C."/>
            <person name="Martin F."/>
            <person name="Cullen D."/>
            <person name="Grigoriev I.V."/>
            <person name="Hibbett D.S."/>
        </authorList>
    </citation>
    <scope>NUCLEOTIDE SEQUENCE [LARGE SCALE GENOMIC DNA]</scope>
    <source>
        <strain evidence="16 17">MD-104</strain>
    </source>
</reference>
<dbReference type="AlphaFoldDB" id="A0A2H3JGW9"/>
<dbReference type="Proteomes" id="UP000218811">
    <property type="component" value="Unassembled WGS sequence"/>
</dbReference>
<keyword evidence="7" id="KW-0963">Cytoplasm</keyword>
<evidence type="ECO:0000256" key="6">
    <source>
        <dbReference type="ARBA" id="ARBA00022454"/>
    </source>
</evidence>
<evidence type="ECO:0000256" key="10">
    <source>
        <dbReference type="ARBA" id="ARBA00022838"/>
    </source>
</evidence>
<evidence type="ECO:0000256" key="13">
    <source>
        <dbReference type="ARBA" id="ARBA00023328"/>
    </source>
</evidence>